<name>A0A845E6D1_9BACI</name>
<dbReference type="OrthoDB" id="118405at2"/>
<feature type="compositionally biased region" description="Basic residues" evidence="1">
    <location>
        <begin position="269"/>
        <end position="279"/>
    </location>
</feature>
<gene>
    <name evidence="3" type="ORF">GLV98_13170</name>
</gene>
<comment type="caution">
    <text evidence="3">The sequence shown here is derived from an EMBL/GenBank/DDBJ whole genome shotgun (WGS) entry which is preliminary data.</text>
</comment>
<keyword evidence="2" id="KW-1133">Transmembrane helix</keyword>
<dbReference type="PANTHER" id="PTHR36109">
    <property type="entry name" value="MEMBRANE PROTEIN-RELATED"/>
    <property type="match status" value="1"/>
</dbReference>
<keyword evidence="2" id="KW-0812">Transmembrane</keyword>
<dbReference type="AlphaFoldDB" id="A0A845E6D1"/>
<protein>
    <recommendedName>
        <fullName evidence="5">Low temperature-induced protein</fullName>
    </recommendedName>
</protein>
<evidence type="ECO:0000313" key="4">
    <source>
        <dbReference type="Proteomes" id="UP000447393"/>
    </source>
</evidence>
<dbReference type="RefSeq" id="WP_160915941.1">
    <property type="nucleotide sequence ID" value="NZ_WMEZ01000005.1"/>
</dbReference>
<sequence length="279" mass="29834">MDRRIIGGVFSKVGQAEQAITDLQHHGYGSNDISVFARDKSKVNVLEEEMDTSVTSNHSSRGKKAGKGAGLGALSGGALGGIGGLIAGLGLLAIPGIGQIAAAGPIAAALTGAGVGAGGGGIVGALVGAGMSEKDAHQYENHLKDGKIIVIVEATEKLQDKVYRTFLSNKTENSSMYPNHYQNHDHATGHDSVSRDHEHSDRHDAVSREHEHSDRHDAVSRKHEHSDRHDAVSREHDHQNKTDVVKERSYAGRSSEDSTTNSNETRSRKAERHRSTKHT</sequence>
<feature type="compositionally biased region" description="Polar residues" evidence="1">
    <location>
        <begin position="172"/>
        <end position="181"/>
    </location>
</feature>
<dbReference type="EMBL" id="WMEZ01000005">
    <property type="protein sequence ID" value="MYL50442.1"/>
    <property type="molecule type" value="Genomic_DNA"/>
</dbReference>
<evidence type="ECO:0000256" key="1">
    <source>
        <dbReference type="SAM" id="MobiDB-lite"/>
    </source>
</evidence>
<keyword evidence="2" id="KW-0472">Membrane</keyword>
<feature type="compositionally biased region" description="Basic and acidic residues" evidence="1">
    <location>
        <begin position="182"/>
        <end position="256"/>
    </location>
</feature>
<dbReference type="InterPro" id="IPR052948">
    <property type="entry name" value="Low_temp-induced_all0457"/>
</dbReference>
<feature type="transmembrane region" description="Helical" evidence="2">
    <location>
        <begin position="71"/>
        <end position="94"/>
    </location>
</feature>
<evidence type="ECO:0000313" key="3">
    <source>
        <dbReference type="EMBL" id="MYL50442.1"/>
    </source>
</evidence>
<organism evidence="3 4">
    <name type="scientific">Halobacillus litoralis</name>
    <dbReference type="NCBI Taxonomy" id="45668"/>
    <lineage>
        <taxon>Bacteria</taxon>
        <taxon>Bacillati</taxon>
        <taxon>Bacillota</taxon>
        <taxon>Bacilli</taxon>
        <taxon>Bacillales</taxon>
        <taxon>Bacillaceae</taxon>
        <taxon>Halobacillus</taxon>
    </lineage>
</organism>
<feature type="region of interest" description="Disordered" evidence="1">
    <location>
        <begin position="172"/>
        <end position="279"/>
    </location>
</feature>
<accession>A0A845E6D1</accession>
<evidence type="ECO:0000256" key="2">
    <source>
        <dbReference type="SAM" id="Phobius"/>
    </source>
</evidence>
<feature type="transmembrane region" description="Helical" evidence="2">
    <location>
        <begin position="106"/>
        <end position="129"/>
    </location>
</feature>
<proteinExistence type="predicted"/>
<dbReference type="Proteomes" id="UP000447393">
    <property type="component" value="Unassembled WGS sequence"/>
</dbReference>
<reference evidence="3 4" key="1">
    <citation type="submission" date="2019-11" db="EMBL/GenBank/DDBJ databases">
        <title>Genome sequences of 17 halophilic strains isolated from different environments.</title>
        <authorList>
            <person name="Furrow R.E."/>
        </authorList>
    </citation>
    <scope>NUCLEOTIDE SEQUENCE [LARGE SCALE GENOMIC DNA]</scope>
    <source>
        <strain evidence="3 4">22505_10_Sand</strain>
    </source>
</reference>
<dbReference type="PANTHER" id="PTHR36109:SF2">
    <property type="entry name" value="MEMBRANE PROTEIN"/>
    <property type="match status" value="1"/>
</dbReference>
<evidence type="ECO:0008006" key="5">
    <source>
        <dbReference type="Google" id="ProtNLM"/>
    </source>
</evidence>